<dbReference type="SUPFAM" id="SSF47923">
    <property type="entry name" value="Ypt/Rab-GAP domain of gyp1p"/>
    <property type="match status" value="2"/>
</dbReference>
<feature type="compositionally biased region" description="Basic and acidic residues" evidence="11">
    <location>
        <begin position="906"/>
        <end position="920"/>
    </location>
</feature>
<keyword evidence="4" id="KW-0808">Transferase</keyword>
<feature type="region of interest" description="Disordered" evidence="11">
    <location>
        <begin position="1"/>
        <end position="72"/>
    </location>
</feature>
<keyword evidence="6" id="KW-0418">Kinase</keyword>
<feature type="compositionally biased region" description="Polar residues" evidence="11">
    <location>
        <begin position="1687"/>
        <end position="1703"/>
    </location>
</feature>
<dbReference type="PROSITE" id="PS50086">
    <property type="entry name" value="TBC_RABGAP"/>
    <property type="match status" value="1"/>
</dbReference>
<feature type="compositionally biased region" description="Polar residues" evidence="11">
    <location>
        <begin position="1760"/>
        <end position="1779"/>
    </location>
</feature>
<dbReference type="InterPro" id="IPR017441">
    <property type="entry name" value="Protein_kinase_ATP_BS"/>
</dbReference>
<comment type="catalytic activity">
    <reaction evidence="9">
        <text>L-seryl-[protein] + ATP = O-phospho-L-seryl-[protein] + ADP + H(+)</text>
        <dbReference type="Rhea" id="RHEA:17989"/>
        <dbReference type="Rhea" id="RHEA-COMP:9863"/>
        <dbReference type="Rhea" id="RHEA-COMP:11604"/>
        <dbReference type="ChEBI" id="CHEBI:15378"/>
        <dbReference type="ChEBI" id="CHEBI:29999"/>
        <dbReference type="ChEBI" id="CHEBI:30616"/>
        <dbReference type="ChEBI" id="CHEBI:83421"/>
        <dbReference type="ChEBI" id="CHEBI:456216"/>
        <dbReference type="EC" id="2.7.11.1"/>
    </reaction>
</comment>
<evidence type="ECO:0000256" key="3">
    <source>
        <dbReference type="ARBA" id="ARBA00022527"/>
    </source>
</evidence>
<feature type="domain" description="Protein kinase" evidence="12">
    <location>
        <begin position="193"/>
        <end position="449"/>
    </location>
</feature>
<dbReference type="SMART" id="SM00220">
    <property type="entry name" value="S_TKc"/>
    <property type="match status" value="1"/>
</dbReference>
<proteinExistence type="inferred from homology"/>
<evidence type="ECO:0000256" key="2">
    <source>
        <dbReference type="ARBA" id="ARBA00012513"/>
    </source>
</evidence>
<feature type="compositionally biased region" description="Polar residues" evidence="11">
    <location>
        <begin position="1598"/>
        <end position="1614"/>
    </location>
</feature>
<feature type="compositionally biased region" description="Pro residues" evidence="11">
    <location>
        <begin position="1853"/>
        <end position="1863"/>
    </location>
</feature>
<keyword evidence="7 10" id="KW-0067">ATP-binding</keyword>
<feature type="compositionally biased region" description="Basic and acidic residues" evidence="11">
    <location>
        <begin position="1"/>
        <end position="22"/>
    </location>
</feature>
<keyword evidence="5 10" id="KW-0547">Nucleotide-binding</keyword>
<comment type="similarity">
    <text evidence="1">Belongs to the protein kinase superfamily. CAMK Ser/Thr protein kinase family. PIM subfamily.</text>
</comment>
<evidence type="ECO:0000259" key="13">
    <source>
        <dbReference type="PROSITE" id="PS50086"/>
    </source>
</evidence>
<feature type="compositionally biased region" description="Polar residues" evidence="11">
    <location>
        <begin position="1552"/>
        <end position="1571"/>
    </location>
</feature>
<keyword evidence="3" id="KW-0723">Serine/threonine-protein kinase</keyword>
<dbReference type="Proteomes" id="UP001558613">
    <property type="component" value="Unassembled WGS sequence"/>
</dbReference>
<feature type="compositionally biased region" description="Low complexity" evidence="11">
    <location>
        <begin position="1487"/>
        <end position="1503"/>
    </location>
</feature>
<dbReference type="InterPro" id="IPR000719">
    <property type="entry name" value="Prot_kinase_dom"/>
</dbReference>
<feature type="region of interest" description="Disordered" evidence="11">
    <location>
        <begin position="1026"/>
        <end position="1304"/>
    </location>
</feature>
<accession>A0ABR3MC17</accession>
<evidence type="ECO:0000256" key="1">
    <source>
        <dbReference type="ARBA" id="ARBA00005505"/>
    </source>
</evidence>
<feature type="binding site" evidence="10">
    <location>
        <position position="222"/>
    </location>
    <ligand>
        <name>ATP</name>
        <dbReference type="ChEBI" id="CHEBI:30616"/>
    </ligand>
</feature>
<feature type="compositionally biased region" description="Basic and acidic residues" evidence="11">
    <location>
        <begin position="1218"/>
        <end position="1245"/>
    </location>
</feature>
<feature type="region of interest" description="Disordered" evidence="11">
    <location>
        <begin position="1378"/>
        <end position="2043"/>
    </location>
</feature>
<evidence type="ECO:0000256" key="6">
    <source>
        <dbReference type="ARBA" id="ARBA00022777"/>
    </source>
</evidence>
<dbReference type="InterPro" id="IPR008271">
    <property type="entry name" value="Ser/Thr_kinase_AS"/>
</dbReference>
<feature type="compositionally biased region" description="Polar residues" evidence="11">
    <location>
        <begin position="1108"/>
        <end position="1120"/>
    </location>
</feature>
<gene>
    <name evidence="14" type="ORF">QQF64_006774</name>
</gene>
<name>A0ABR3MC17_9TELE</name>
<feature type="compositionally biased region" description="Basic and acidic residues" evidence="11">
    <location>
        <begin position="1949"/>
        <end position="1959"/>
    </location>
</feature>
<feature type="compositionally biased region" description="Polar residues" evidence="11">
    <location>
        <begin position="1509"/>
        <end position="1520"/>
    </location>
</feature>
<sequence>MGQRVSRREKAERGVECVDGVKPRTTLTPTDHTAELHPRPDETPVSIGEEGGQERKERGGDKAKKKRQKKRRFRRFASFFCCLSRPKSTKAQGEQVEQSEEDQGTDETPSRSCTDDQTSLQDIVCSVDNGCQEAPSSAPEVPLTAEDQQMEDILPQDQGGPVSPSADESPSHLLRQLDCDKITGNEETVCWTYALDEKLGEGGYGSVYAGTRVEDGVQVAMKFTEKDENEPYLSLPDHPSPVPAEVALTVMANQGPRCRHIIELLDWQDEPDHYIMVLERPSPCMDMHDFWEHHGDLFDEALVCHFMRQVIEAAVVCCSRRVFHRDIKMANLLVNTETMEVKLIDFGVGDLLKSSPYIIFNGTANYCPPEYFAKGEYHGKQATVWSLGVLLFTMMANRYPYSSDIKMMDADVYTEPGFSDECCRFIRGCLKSNPEQRVHLEEMLSHDWFKVMMKSFRLASGELTQVIPPSLQPYPLAGLAGLGLRLATLEVPTTGDQKSIRNPRLLQSQSSSLVPEVPVKAVASLPSEDNGTFELGRSVKMSVNPDHGKDEEENHGLEVPVVETNRFGFILGNGETDSDGPCPELVRHRESKWLSLMTQWEQVMEKKSNKVKGQCQKGIPASLRAKGWPLLCGARNRKEKNQELYERLAKAPDHQGWTDIIKRDTDRQFPFHEMFQSKDGHGQKDLLEVLKAYTQYRPDEGYCQAQGPVAAVLLMNMPAEEAFWCLVQISELYLPGYYSPLLEGVLFDAAVLSSILKKMCPAAHKHLQNQGVDPLMFATDWLMCLYSRHLPFDTLLRVWDLFFCYGVRVLFQVAVVLVRRCLGEGRLRKECDGQMETLERLRGVKQRVQHEQTDTFIHEVCSVSLSLADLQKQTEKELEKWKKDKPNSTFDPRGRCHGHRMVWERLQDKPKEQEKKERPKGGGLTLPLMRSHSSLSPSVLRKKWRKRSSKTDTEEWDGGGRKFSGSLMEESDDEEVRRRSVCGIPGEQRAKRDRLADEFCAKKDHNTHPKISVVVSSSMDCDVFEKEHTETLNQEKDNSNTTRSEEGTGGVVVCVVEESTQTHHHIQDTNQDAQSSDTPTNQDKQTCRNEQTEETQRSLQPWEEDTCAETSQEEGVQTDSSKQEEEIQSDSNIQEEEIRTEEETQDRLPNIIITEENDENIPEKDAEILVVQEEESHRSSDQHEEHEHLERPKEGLLILTAVEEDDETTETTEMCEEKDDKTLEDRLDISLDQSDSHSHNGDKETLQPPETLSSLKTEQESETEHPDDQEHNDMDDIVISRNMDQCPIDSTAVGSGNPEQSKVDSADGTIILEPHKEDATVVLTQSVEMCDKKEISGINSKNSEVDQSSQSEIIVCCEVSATDESSNLTHSVEDDICRSAHPESNEMHAAPGSENPECNTIDITAESGKEESSGVEIATGPGNPESSKVPVTSESGNPECSVTDVTSETEQPESSGIDIAVNNPECNDVQVTAGSGNTESNIVDITVGSGNSESNVVGSPVENPECNDVQITNGSGNTESNKVDSTDGSGNPDHKEVYVTTESDNSESTTEHVTSGSDNPECNEVPSTSESAKPENNIVDSAVGSGNPDHKEVLATAESDNSDSTTEHVTSGSDNPECKEVPSTSESGKPEDNIVDSAVGSGNPDHVTTGSVNPERNKVPSTSESGKPEDNIVDSAVGSGNPDHKTTGSGNPECNKVPSTSESGKPEDNIVDSAVGSGNPDHVTTGSVNPERNKVPSTSESGKPEDNIVDSAVGSGNPDHVTTGSGNPECNKVPSTSESGKPENNIVDFAVGSANPDHVTTGSDNSETKREHVTAGSGNPECKIEDSAAGSGNPHNSECAIAVDSQELDSPSSIPPSKSPNPSVPSAHLRVRRSSSSRISYPTILSEDTFKEPQQQEHTHTEQTTSTQDTQAQPSSPTKSGAPKRLGLFRRLRGETNKTPVPKILIQDFSEKEERLTAKERRRRKREKERKEREEKDRKKREKELEKDKEKEKEKERKKPQTRGKSFQVLSRKGVDNVVPPGNIDSQKPHARRNSAPFSDGYF</sequence>
<evidence type="ECO:0000256" key="11">
    <source>
        <dbReference type="SAM" id="MobiDB-lite"/>
    </source>
</evidence>
<comment type="caution">
    <text evidence="14">The sequence shown here is derived from an EMBL/GenBank/DDBJ whole genome shotgun (WGS) entry which is preliminary data.</text>
</comment>
<feature type="compositionally biased region" description="Polar residues" evidence="11">
    <location>
        <begin position="1068"/>
        <end position="1084"/>
    </location>
</feature>
<dbReference type="Pfam" id="PF00566">
    <property type="entry name" value="RabGAP-TBC"/>
    <property type="match status" value="1"/>
</dbReference>
<dbReference type="InterPro" id="IPR000195">
    <property type="entry name" value="Rab-GAP-TBC_dom"/>
</dbReference>
<dbReference type="Gene3D" id="1.10.510.10">
    <property type="entry name" value="Transferase(Phosphotransferase) domain 1"/>
    <property type="match status" value="1"/>
</dbReference>
<feature type="compositionally biased region" description="Basic and acidic residues" evidence="11">
    <location>
        <begin position="1085"/>
        <end position="1096"/>
    </location>
</feature>
<dbReference type="SMART" id="SM00164">
    <property type="entry name" value="TBC"/>
    <property type="match status" value="1"/>
</dbReference>
<feature type="compositionally biased region" description="Acidic residues" evidence="11">
    <location>
        <begin position="1202"/>
        <end position="1217"/>
    </location>
</feature>
<comment type="catalytic activity">
    <reaction evidence="8">
        <text>L-threonyl-[protein] + ATP = O-phospho-L-threonyl-[protein] + ADP + H(+)</text>
        <dbReference type="Rhea" id="RHEA:46608"/>
        <dbReference type="Rhea" id="RHEA-COMP:11060"/>
        <dbReference type="Rhea" id="RHEA-COMP:11605"/>
        <dbReference type="ChEBI" id="CHEBI:15378"/>
        <dbReference type="ChEBI" id="CHEBI:30013"/>
        <dbReference type="ChEBI" id="CHEBI:30616"/>
        <dbReference type="ChEBI" id="CHEBI:61977"/>
        <dbReference type="ChEBI" id="CHEBI:456216"/>
        <dbReference type="EC" id="2.7.11.1"/>
    </reaction>
</comment>
<evidence type="ECO:0000313" key="15">
    <source>
        <dbReference type="Proteomes" id="UP001558613"/>
    </source>
</evidence>
<dbReference type="Gene3D" id="1.10.8.270">
    <property type="entry name" value="putative rabgap domain of human tbc1 domain family member 14 like domains"/>
    <property type="match status" value="1"/>
</dbReference>
<dbReference type="InterPro" id="IPR011009">
    <property type="entry name" value="Kinase-like_dom_sf"/>
</dbReference>
<dbReference type="InterPro" id="IPR035969">
    <property type="entry name" value="Rab-GAP_TBC_sf"/>
</dbReference>
<feature type="compositionally biased region" description="Polar residues" evidence="11">
    <location>
        <begin position="1646"/>
        <end position="1665"/>
    </location>
</feature>
<evidence type="ECO:0000256" key="9">
    <source>
        <dbReference type="ARBA" id="ARBA00048679"/>
    </source>
</evidence>
<evidence type="ECO:0000256" key="5">
    <source>
        <dbReference type="ARBA" id="ARBA00022741"/>
    </source>
</evidence>
<dbReference type="Pfam" id="PF00069">
    <property type="entry name" value="Pkinase"/>
    <property type="match status" value="1"/>
</dbReference>
<evidence type="ECO:0000313" key="14">
    <source>
        <dbReference type="EMBL" id="KAL1261509.1"/>
    </source>
</evidence>
<feature type="compositionally biased region" description="Basic residues" evidence="11">
    <location>
        <begin position="63"/>
        <end position="72"/>
    </location>
</feature>
<dbReference type="Gene3D" id="1.10.10.750">
    <property type="entry name" value="Ypt/Rab-GAP domain of gyp1p, domain 1"/>
    <property type="match status" value="1"/>
</dbReference>
<dbReference type="Gene3D" id="1.10.472.80">
    <property type="entry name" value="Ypt/Rab-GAP domain of gyp1p, domain 3"/>
    <property type="match status" value="1"/>
</dbReference>
<dbReference type="PROSITE" id="PS50011">
    <property type="entry name" value="PROTEIN_KINASE_DOM"/>
    <property type="match status" value="1"/>
</dbReference>
<feature type="compositionally biased region" description="Basic and acidic residues" evidence="11">
    <location>
        <begin position="1969"/>
        <end position="1999"/>
    </location>
</feature>
<feature type="compositionally biased region" description="Basic and acidic residues" evidence="11">
    <location>
        <begin position="1026"/>
        <end position="1046"/>
    </location>
</feature>
<feature type="compositionally biased region" description="Basic and acidic residues" evidence="11">
    <location>
        <begin position="1257"/>
        <end position="1274"/>
    </location>
</feature>
<protein>
    <recommendedName>
        <fullName evidence="2">non-specific serine/threonine protein kinase</fullName>
        <ecNumber evidence="2">2.7.11.1</ecNumber>
    </recommendedName>
</protein>
<dbReference type="InterPro" id="IPR051138">
    <property type="entry name" value="PIM_Ser/Thr_kinase"/>
</dbReference>
<evidence type="ECO:0000256" key="4">
    <source>
        <dbReference type="ARBA" id="ARBA00022679"/>
    </source>
</evidence>
<dbReference type="Gene3D" id="3.30.200.20">
    <property type="entry name" value="Phosphorylase Kinase, domain 1"/>
    <property type="match status" value="1"/>
</dbReference>
<feature type="region of interest" description="Disordered" evidence="11">
    <location>
        <begin position="906"/>
        <end position="979"/>
    </location>
</feature>
<feature type="compositionally biased region" description="Basic and acidic residues" evidence="11">
    <location>
        <begin position="32"/>
        <end position="42"/>
    </location>
</feature>
<evidence type="ECO:0000256" key="10">
    <source>
        <dbReference type="PROSITE-ProRule" id="PRU10141"/>
    </source>
</evidence>
<evidence type="ECO:0000259" key="12">
    <source>
        <dbReference type="PROSITE" id="PS50011"/>
    </source>
</evidence>
<feature type="compositionally biased region" description="Basic and acidic residues" evidence="11">
    <location>
        <begin position="1174"/>
        <end position="1194"/>
    </location>
</feature>
<dbReference type="PROSITE" id="PS00108">
    <property type="entry name" value="PROTEIN_KINASE_ST"/>
    <property type="match status" value="1"/>
</dbReference>
<dbReference type="PANTHER" id="PTHR22984">
    <property type="entry name" value="SERINE/THREONINE-PROTEIN KINASE PIM"/>
    <property type="match status" value="1"/>
</dbReference>
<dbReference type="SUPFAM" id="SSF56112">
    <property type="entry name" value="Protein kinase-like (PK-like)"/>
    <property type="match status" value="1"/>
</dbReference>
<feature type="compositionally biased region" description="Polar residues" evidence="11">
    <location>
        <begin position="1722"/>
        <end position="1741"/>
    </location>
</feature>
<reference evidence="14 15" key="1">
    <citation type="submission" date="2023-09" db="EMBL/GenBank/DDBJ databases">
        <authorList>
            <person name="Wang M."/>
        </authorList>
    </citation>
    <scope>NUCLEOTIDE SEQUENCE [LARGE SCALE GENOMIC DNA]</scope>
    <source>
        <strain evidence="14">GT-2023</strain>
        <tissue evidence="14">Liver</tissue>
    </source>
</reference>
<feature type="compositionally biased region" description="Polar residues" evidence="11">
    <location>
        <begin position="1424"/>
        <end position="1454"/>
    </location>
</feature>
<dbReference type="PANTHER" id="PTHR22984:SF11">
    <property type="entry name" value="AURORA KINASE-RELATED"/>
    <property type="match status" value="1"/>
</dbReference>
<feature type="compositionally biased region" description="Basic and acidic residues" evidence="11">
    <location>
        <begin position="52"/>
        <end position="62"/>
    </location>
</feature>
<organism evidence="14 15">
    <name type="scientific">Cirrhinus molitorella</name>
    <name type="common">mud carp</name>
    <dbReference type="NCBI Taxonomy" id="172907"/>
    <lineage>
        <taxon>Eukaryota</taxon>
        <taxon>Metazoa</taxon>
        <taxon>Chordata</taxon>
        <taxon>Craniata</taxon>
        <taxon>Vertebrata</taxon>
        <taxon>Euteleostomi</taxon>
        <taxon>Actinopterygii</taxon>
        <taxon>Neopterygii</taxon>
        <taxon>Teleostei</taxon>
        <taxon>Ostariophysi</taxon>
        <taxon>Cypriniformes</taxon>
        <taxon>Cyprinidae</taxon>
        <taxon>Labeoninae</taxon>
        <taxon>Labeonini</taxon>
        <taxon>Cirrhinus</taxon>
    </lineage>
</organism>
<feature type="compositionally biased region" description="Basic and acidic residues" evidence="11">
    <location>
        <begin position="1888"/>
        <end position="1901"/>
    </location>
</feature>
<feature type="region of interest" description="Disordered" evidence="11">
    <location>
        <begin position="86"/>
        <end position="117"/>
    </location>
</feature>
<feature type="compositionally biased region" description="Polar residues" evidence="11">
    <location>
        <begin position="106"/>
        <end position="117"/>
    </location>
</feature>
<dbReference type="EC" id="2.7.11.1" evidence="2"/>
<evidence type="ECO:0000256" key="8">
    <source>
        <dbReference type="ARBA" id="ARBA00047899"/>
    </source>
</evidence>
<feature type="compositionally biased region" description="Polar residues" evidence="11">
    <location>
        <begin position="1469"/>
        <end position="1483"/>
    </location>
</feature>
<evidence type="ECO:0000256" key="7">
    <source>
        <dbReference type="ARBA" id="ARBA00022840"/>
    </source>
</evidence>
<feature type="compositionally biased region" description="Low complexity" evidence="11">
    <location>
        <begin position="1902"/>
        <end position="1918"/>
    </location>
</feature>
<feature type="domain" description="Rab-GAP TBC" evidence="13">
    <location>
        <begin position="618"/>
        <end position="806"/>
    </location>
</feature>
<keyword evidence="15" id="KW-1185">Reference proteome</keyword>
<dbReference type="EMBL" id="JAYMGO010000014">
    <property type="protein sequence ID" value="KAL1261509.1"/>
    <property type="molecule type" value="Genomic_DNA"/>
</dbReference>
<dbReference type="PROSITE" id="PS00107">
    <property type="entry name" value="PROTEIN_KINASE_ATP"/>
    <property type="match status" value="1"/>
</dbReference>